<dbReference type="Proteomes" id="UP000186228">
    <property type="component" value="Unassembled WGS sequence"/>
</dbReference>
<gene>
    <name evidence="2" type="ORF">GA0061100_103543</name>
</gene>
<dbReference type="AlphaFoldDB" id="A0A1C3UYD0"/>
<proteinExistence type="predicted"/>
<keyword evidence="3" id="KW-1185">Reference proteome</keyword>
<organism evidence="2 3">
    <name type="scientific">Rhizobium hainanense</name>
    <dbReference type="NCBI Taxonomy" id="52131"/>
    <lineage>
        <taxon>Bacteria</taxon>
        <taxon>Pseudomonadati</taxon>
        <taxon>Pseudomonadota</taxon>
        <taxon>Alphaproteobacteria</taxon>
        <taxon>Hyphomicrobiales</taxon>
        <taxon>Rhizobiaceae</taxon>
        <taxon>Rhizobium/Agrobacterium group</taxon>
        <taxon>Rhizobium</taxon>
    </lineage>
</organism>
<name>A0A1C3UYD0_9HYPH</name>
<evidence type="ECO:0000259" key="1">
    <source>
        <dbReference type="Pfam" id="PF01755"/>
    </source>
</evidence>
<sequence>MNDTGLVAASLKIFLINLDRADDRLAAMRASLGQIGLQFERVPAVDGGSIDFPTPEFSEFAFRFMHGRRRNPGEVGCYLSHVECARRLLASPSEFALVLEDDLEFPPDIIDILEAALRRAEQWDILRLSTVSCGRKFDVSRLTENRNLAIALTREKGSGAYIINRRAARWFAEKLLPMRLPFDLAFDLEFFQGLNSAFVTPVPINQQLGLPSQIQGESQRRRYHRSRAHYLTVMPYRTFVEASRLFFRLWRLTSLRLQDRASAMRDTRNKTDAGVLNLLNITRIGDPR</sequence>
<protein>
    <submittedName>
        <fullName evidence="2">Glycosyl transferase, family 25</fullName>
    </submittedName>
</protein>
<dbReference type="EMBL" id="FMAC01000003">
    <property type="protein sequence ID" value="SCB20481.1"/>
    <property type="molecule type" value="Genomic_DNA"/>
</dbReference>
<accession>A0A1C3UYD0</accession>
<reference evidence="3" key="1">
    <citation type="submission" date="2016-08" db="EMBL/GenBank/DDBJ databases">
        <authorList>
            <person name="Varghese N."/>
            <person name="Submissions Spin"/>
        </authorList>
    </citation>
    <scope>NUCLEOTIDE SEQUENCE [LARGE SCALE GENOMIC DNA]</scope>
    <source>
        <strain evidence="3">CCBAU 57015</strain>
    </source>
</reference>
<feature type="domain" description="Glycosyl transferase family 25" evidence="1">
    <location>
        <begin position="12"/>
        <end position="184"/>
    </location>
</feature>
<dbReference type="STRING" id="52131.GA0061100_103543"/>
<dbReference type="Pfam" id="PF01755">
    <property type="entry name" value="Glyco_transf_25"/>
    <property type="match status" value="1"/>
</dbReference>
<evidence type="ECO:0000313" key="3">
    <source>
        <dbReference type="Proteomes" id="UP000186228"/>
    </source>
</evidence>
<dbReference type="InterPro" id="IPR002654">
    <property type="entry name" value="Glyco_trans_25"/>
</dbReference>
<keyword evidence="2" id="KW-0808">Transferase</keyword>
<dbReference type="CDD" id="cd06532">
    <property type="entry name" value="Glyco_transf_25"/>
    <property type="match status" value="1"/>
</dbReference>
<dbReference type="GO" id="GO:0016740">
    <property type="term" value="F:transferase activity"/>
    <property type="evidence" value="ECO:0007669"/>
    <property type="project" value="UniProtKB-KW"/>
</dbReference>
<evidence type="ECO:0000313" key="2">
    <source>
        <dbReference type="EMBL" id="SCB20481.1"/>
    </source>
</evidence>